<keyword evidence="6" id="KW-0902">Two-component regulatory system</keyword>
<dbReference type="OrthoDB" id="9757990at2"/>
<dbReference type="FunFam" id="3.30.565.10:FF:000006">
    <property type="entry name" value="Sensor histidine kinase WalK"/>
    <property type="match status" value="1"/>
</dbReference>
<dbReference type="Pfam" id="PF01590">
    <property type="entry name" value="GAF"/>
    <property type="match status" value="2"/>
</dbReference>
<dbReference type="CDD" id="cd00082">
    <property type="entry name" value="HisKA"/>
    <property type="match status" value="1"/>
</dbReference>
<dbReference type="EC" id="2.7.13.3" evidence="2"/>
<keyword evidence="4" id="KW-0808">Transferase</keyword>
<dbReference type="InterPro" id="IPR013656">
    <property type="entry name" value="PAS_4"/>
</dbReference>
<accession>A7NFR1</accession>
<dbReference type="SUPFAM" id="SSF55874">
    <property type="entry name" value="ATPase domain of HSP90 chaperone/DNA topoisomerase II/histidine kinase"/>
    <property type="match status" value="1"/>
</dbReference>
<protein>
    <recommendedName>
        <fullName evidence="2">histidine kinase</fullName>
        <ecNumber evidence="2">2.7.13.3</ecNumber>
    </recommendedName>
</protein>
<name>A7NFR1_ROSCS</name>
<gene>
    <name evidence="9" type="ordered locus">Rcas_0155</name>
</gene>
<dbReference type="Gene3D" id="3.30.450.40">
    <property type="match status" value="3"/>
</dbReference>
<dbReference type="CDD" id="cd16922">
    <property type="entry name" value="HATPase_EvgS-ArcB-TorS-like"/>
    <property type="match status" value="1"/>
</dbReference>
<evidence type="ECO:0000256" key="7">
    <source>
        <dbReference type="SAM" id="Coils"/>
    </source>
</evidence>
<dbReference type="InterPro" id="IPR003661">
    <property type="entry name" value="HisK_dim/P_dom"/>
</dbReference>
<dbReference type="SMART" id="SM00065">
    <property type="entry name" value="GAF"/>
    <property type="match status" value="3"/>
</dbReference>
<dbReference type="InterPro" id="IPR036890">
    <property type="entry name" value="HATPase_C_sf"/>
</dbReference>
<dbReference type="Gene3D" id="3.30.565.10">
    <property type="entry name" value="Histidine kinase-like ATPase, C-terminal domain"/>
    <property type="match status" value="1"/>
</dbReference>
<dbReference type="Gene3D" id="3.30.450.20">
    <property type="entry name" value="PAS domain"/>
    <property type="match status" value="1"/>
</dbReference>
<keyword evidence="5 9" id="KW-0418">Kinase</keyword>
<keyword evidence="10" id="KW-1185">Reference proteome</keyword>
<dbReference type="SMART" id="SM00388">
    <property type="entry name" value="HisKA"/>
    <property type="match status" value="1"/>
</dbReference>
<dbReference type="PRINTS" id="PR00344">
    <property type="entry name" value="BCTRLSENSOR"/>
</dbReference>
<dbReference type="KEGG" id="rca:Rcas_0155"/>
<dbReference type="Pfam" id="PF13185">
    <property type="entry name" value="GAF_2"/>
    <property type="match status" value="1"/>
</dbReference>
<dbReference type="PANTHER" id="PTHR43047:SF72">
    <property type="entry name" value="OSMOSENSING HISTIDINE PROTEIN KINASE SLN1"/>
    <property type="match status" value="1"/>
</dbReference>
<dbReference type="AlphaFoldDB" id="A7NFR1"/>
<dbReference type="SUPFAM" id="SSF55785">
    <property type="entry name" value="PYP-like sensor domain (PAS domain)"/>
    <property type="match status" value="1"/>
</dbReference>
<dbReference type="SUPFAM" id="SSF55781">
    <property type="entry name" value="GAF domain-like"/>
    <property type="match status" value="4"/>
</dbReference>
<evidence type="ECO:0000256" key="5">
    <source>
        <dbReference type="ARBA" id="ARBA00022777"/>
    </source>
</evidence>
<dbReference type="Pfam" id="PF02518">
    <property type="entry name" value="HATPase_c"/>
    <property type="match status" value="1"/>
</dbReference>
<dbReference type="RefSeq" id="WP_011997695.1">
    <property type="nucleotide sequence ID" value="NC_009767.1"/>
</dbReference>
<dbReference type="eggNOG" id="COG2203">
    <property type="taxonomic scope" value="Bacteria"/>
</dbReference>
<dbReference type="Pfam" id="PF08448">
    <property type="entry name" value="PAS_4"/>
    <property type="match status" value="1"/>
</dbReference>
<dbReference type="SMART" id="SM00387">
    <property type="entry name" value="HATPase_c"/>
    <property type="match status" value="1"/>
</dbReference>
<dbReference type="Gene3D" id="1.10.287.130">
    <property type="match status" value="1"/>
</dbReference>
<organism evidence="9 10">
    <name type="scientific">Roseiflexus castenholzii (strain DSM 13941 / HLO8)</name>
    <dbReference type="NCBI Taxonomy" id="383372"/>
    <lineage>
        <taxon>Bacteria</taxon>
        <taxon>Bacillati</taxon>
        <taxon>Chloroflexota</taxon>
        <taxon>Chloroflexia</taxon>
        <taxon>Chloroflexales</taxon>
        <taxon>Roseiflexineae</taxon>
        <taxon>Roseiflexaceae</taxon>
        <taxon>Roseiflexus</taxon>
    </lineage>
</organism>
<evidence type="ECO:0000259" key="8">
    <source>
        <dbReference type="PROSITE" id="PS50109"/>
    </source>
</evidence>
<sequence>MERTPALDINSVDIMHRLSSDLSLATSLNAGVTCVVTAIERVFAPRDCQVVALMAGEPSLLHSVGAVRLPDEQCLTALRAGEVVVPGQDQSLIFAPLRARRTLIGWVCLIDPVWSPDLAPLLELIAAQAGPALALLGNFGRRDDQAAQLQTLNEIGQLLGGAFDRTQLFAVIHTAVQRIVEAPTFLIALYDGYTGELEPVYLMHDGQRRPPGERWSINVGLAGVVIRERKPLCVSNYAEACAQRGIQPRMIEGRILGPAWLGVPLIADERLIGVIVLASSREGYVYRQEHVNLLMTIATHAAVALDRAQLHERTERQAQQLMVLNRIGRIITSSIDPQQVPGIILRQVTELLNVEESSLLLTDEATGEMVFAYTTGQVGQRILGQRLPRGVGIAGYVITTGQSVIVNDVQSDTRFYRSLDLSTGFTTRALLAVPLRGVGGVEGVIEVINRRDRRPFTLEDQQLLEALADYAVIALENARQFQKIDQALARRAQELARTNEQLEQNLRSLTALNAFGMAINTTLRSPHEILSMTARGIAEMTGALGAMVLLPEDQGVRSVVSIGLRIAMDERLLKAVHHVMTIGRPETLAPDPDAPMRSPRCTIFIVPLRATQRTLGCVCVAYANAPPEPSDQETVVLFASQAAVAIESIDLFVAVRTARDQMASILASTREGILLISADGTVAIANAALSELTALDAGRFQGMPIDAFLARWFESAAYATEECAALQRAIDDALSGAAQFIAGELSGSAGRFLYLEWSVLRAQSSGDSHGGVLLVVRDITAAREADRMRQDLMHMIVHDLRSPLSSVMASLELMMRGVPGALSDQQLHVLQIANTSATSMLEMINTLLDISRLEAGRMPIERCRGDIRSIIVDAVRRLSSLALDRAISVEIGVDSDIPHIYADVGLVGRVLQNLVSNAIKFSNRGGLVRVQAAVRPEDGQEKVLVTVSDQGVGIAPGDRERIFAKFSQVGERRGGTGLGLAFCKQAIEAHGERIWVESELGRGSTFFFTLPLAS</sequence>
<dbReference type="GO" id="GO:0005886">
    <property type="term" value="C:plasma membrane"/>
    <property type="evidence" value="ECO:0007669"/>
    <property type="project" value="TreeGrafter"/>
</dbReference>
<comment type="catalytic activity">
    <reaction evidence="1">
        <text>ATP + protein L-histidine = ADP + protein N-phospho-L-histidine.</text>
        <dbReference type="EC" id="2.7.13.3"/>
    </reaction>
</comment>
<dbReference type="eggNOG" id="COG5002">
    <property type="taxonomic scope" value="Bacteria"/>
</dbReference>
<evidence type="ECO:0000256" key="6">
    <source>
        <dbReference type="ARBA" id="ARBA00023012"/>
    </source>
</evidence>
<proteinExistence type="predicted"/>
<dbReference type="InterPro" id="IPR005467">
    <property type="entry name" value="His_kinase_dom"/>
</dbReference>
<feature type="domain" description="Histidine kinase" evidence="8">
    <location>
        <begin position="795"/>
        <end position="1014"/>
    </location>
</feature>
<keyword evidence="3" id="KW-0597">Phosphoprotein</keyword>
<dbReference type="InterPro" id="IPR035965">
    <property type="entry name" value="PAS-like_dom_sf"/>
</dbReference>
<evidence type="ECO:0000256" key="4">
    <source>
        <dbReference type="ARBA" id="ARBA00022679"/>
    </source>
</evidence>
<evidence type="ECO:0000256" key="1">
    <source>
        <dbReference type="ARBA" id="ARBA00000085"/>
    </source>
</evidence>
<dbReference type="GO" id="GO:0009927">
    <property type="term" value="F:histidine phosphotransfer kinase activity"/>
    <property type="evidence" value="ECO:0007669"/>
    <property type="project" value="TreeGrafter"/>
</dbReference>
<dbReference type="PANTHER" id="PTHR43047">
    <property type="entry name" value="TWO-COMPONENT HISTIDINE PROTEIN KINASE"/>
    <property type="match status" value="1"/>
</dbReference>
<feature type="coiled-coil region" evidence="7">
    <location>
        <begin position="485"/>
        <end position="512"/>
    </location>
</feature>
<dbReference type="PROSITE" id="PS50109">
    <property type="entry name" value="HIS_KIN"/>
    <property type="match status" value="1"/>
</dbReference>
<dbReference type="GO" id="GO:0000155">
    <property type="term" value="F:phosphorelay sensor kinase activity"/>
    <property type="evidence" value="ECO:0007669"/>
    <property type="project" value="InterPro"/>
</dbReference>
<keyword evidence="7" id="KW-0175">Coiled coil</keyword>
<reference evidence="9 10" key="1">
    <citation type="submission" date="2007-08" db="EMBL/GenBank/DDBJ databases">
        <title>Complete sequence of Roseiflexus castenholzii DSM 13941.</title>
        <authorList>
            <consortium name="US DOE Joint Genome Institute"/>
            <person name="Copeland A."/>
            <person name="Lucas S."/>
            <person name="Lapidus A."/>
            <person name="Barry K."/>
            <person name="Glavina del Rio T."/>
            <person name="Dalin E."/>
            <person name="Tice H."/>
            <person name="Pitluck S."/>
            <person name="Thompson L.S."/>
            <person name="Brettin T."/>
            <person name="Bruce D."/>
            <person name="Detter J.C."/>
            <person name="Han C."/>
            <person name="Tapia R."/>
            <person name="Schmutz J."/>
            <person name="Larimer F."/>
            <person name="Land M."/>
            <person name="Hauser L."/>
            <person name="Kyrpides N."/>
            <person name="Mikhailova N."/>
            <person name="Bryant D.A."/>
            <person name="Hanada S."/>
            <person name="Tsukatani Y."/>
            <person name="Richardson P."/>
        </authorList>
    </citation>
    <scope>NUCLEOTIDE SEQUENCE [LARGE SCALE GENOMIC DNA]</scope>
    <source>
        <strain evidence="10">DSM 13941 / HLO8</strain>
    </source>
</reference>
<evidence type="ECO:0000256" key="2">
    <source>
        <dbReference type="ARBA" id="ARBA00012438"/>
    </source>
</evidence>
<evidence type="ECO:0000313" key="10">
    <source>
        <dbReference type="Proteomes" id="UP000000263"/>
    </source>
</evidence>
<dbReference type="eggNOG" id="COG2205">
    <property type="taxonomic scope" value="Bacteria"/>
</dbReference>
<dbReference type="CDD" id="cd00130">
    <property type="entry name" value="PAS"/>
    <property type="match status" value="1"/>
</dbReference>
<dbReference type="InterPro" id="IPR000014">
    <property type="entry name" value="PAS"/>
</dbReference>
<evidence type="ECO:0000256" key="3">
    <source>
        <dbReference type="ARBA" id="ARBA00022553"/>
    </source>
</evidence>
<dbReference type="InterPro" id="IPR004358">
    <property type="entry name" value="Sig_transdc_His_kin-like_C"/>
</dbReference>
<dbReference type="InterPro" id="IPR003594">
    <property type="entry name" value="HATPase_dom"/>
</dbReference>
<dbReference type="EMBL" id="CP000804">
    <property type="protein sequence ID" value="ABU56290.1"/>
    <property type="molecule type" value="Genomic_DNA"/>
</dbReference>
<dbReference type="Proteomes" id="UP000000263">
    <property type="component" value="Chromosome"/>
</dbReference>
<dbReference type="InterPro" id="IPR003018">
    <property type="entry name" value="GAF"/>
</dbReference>
<dbReference type="Pfam" id="PF00512">
    <property type="entry name" value="HisKA"/>
    <property type="match status" value="1"/>
</dbReference>
<dbReference type="SUPFAM" id="SSF47384">
    <property type="entry name" value="Homodimeric domain of signal transducing histidine kinase"/>
    <property type="match status" value="1"/>
</dbReference>
<evidence type="ECO:0000313" key="9">
    <source>
        <dbReference type="EMBL" id="ABU56290.1"/>
    </source>
</evidence>
<dbReference type="STRING" id="383372.Rcas_0155"/>
<dbReference type="InterPro" id="IPR036097">
    <property type="entry name" value="HisK_dim/P_sf"/>
</dbReference>
<dbReference type="InterPro" id="IPR029016">
    <property type="entry name" value="GAF-like_dom_sf"/>
</dbReference>
<dbReference type="HOGENOM" id="CLU_269699_0_0_0"/>
<dbReference type="SMART" id="SM00091">
    <property type="entry name" value="PAS"/>
    <property type="match status" value="1"/>
</dbReference>